<dbReference type="HAMAP" id="MF_00338">
    <property type="entry name" value="UPF0145"/>
    <property type="match status" value="1"/>
</dbReference>
<dbReference type="Pfam" id="PF01906">
    <property type="entry name" value="YbjQ_1"/>
    <property type="match status" value="1"/>
</dbReference>
<keyword evidence="4" id="KW-1185">Reference proteome</keyword>
<reference evidence="3 4" key="1">
    <citation type="journal article" date="2015" name="Genome Announc.">
        <title>Expanding the biotechnology potential of lactobacilli through comparative genomics of 213 strains and associated genera.</title>
        <authorList>
            <person name="Sun Z."/>
            <person name="Harris H.M."/>
            <person name="McCann A."/>
            <person name="Guo C."/>
            <person name="Argimon S."/>
            <person name="Zhang W."/>
            <person name="Yang X."/>
            <person name="Jeffery I.B."/>
            <person name="Cooney J.C."/>
            <person name="Kagawa T.F."/>
            <person name="Liu W."/>
            <person name="Song Y."/>
            <person name="Salvetti E."/>
            <person name="Wrobel A."/>
            <person name="Rasinkangas P."/>
            <person name="Parkhill J."/>
            <person name="Rea M.C."/>
            <person name="O'Sullivan O."/>
            <person name="Ritari J."/>
            <person name="Douillard F.P."/>
            <person name="Paul Ross R."/>
            <person name="Yang R."/>
            <person name="Briner A.E."/>
            <person name="Felis G.E."/>
            <person name="de Vos W.M."/>
            <person name="Barrangou R."/>
            <person name="Klaenhammer T.R."/>
            <person name="Caufield P.W."/>
            <person name="Cui Y."/>
            <person name="Zhang H."/>
            <person name="O'Toole P.W."/>
        </authorList>
    </citation>
    <scope>NUCLEOTIDE SEQUENCE [LARGE SCALE GENOMIC DNA]</scope>
    <source>
        <strain evidence="3 4">DSM 23037</strain>
    </source>
</reference>
<dbReference type="EMBL" id="AYZL01000006">
    <property type="protein sequence ID" value="KRN04730.1"/>
    <property type="molecule type" value="Genomic_DNA"/>
</dbReference>
<accession>A0A0R2DW04</accession>
<dbReference type="InterPro" id="IPR002765">
    <property type="entry name" value="UPF0145_YbjQ-like"/>
</dbReference>
<organism evidence="3 4">
    <name type="scientific">Holzapfeliella floricola DSM 23037 = JCM 16512</name>
    <dbReference type="NCBI Taxonomy" id="1423744"/>
    <lineage>
        <taxon>Bacteria</taxon>
        <taxon>Bacillati</taxon>
        <taxon>Bacillota</taxon>
        <taxon>Bacilli</taxon>
        <taxon>Lactobacillales</taxon>
        <taxon>Lactobacillaceae</taxon>
        <taxon>Holzapfeliella</taxon>
    </lineage>
</organism>
<protein>
    <recommendedName>
        <fullName evidence="2">UPF0145 protein FC86_GL001086</fullName>
    </recommendedName>
</protein>
<evidence type="ECO:0000256" key="1">
    <source>
        <dbReference type="ARBA" id="ARBA00010751"/>
    </source>
</evidence>
<evidence type="ECO:0000313" key="3">
    <source>
        <dbReference type="EMBL" id="KRN04730.1"/>
    </source>
</evidence>
<gene>
    <name evidence="3" type="ORF">FC86_GL001086</name>
</gene>
<dbReference type="SUPFAM" id="SSF117782">
    <property type="entry name" value="YbjQ-like"/>
    <property type="match status" value="1"/>
</dbReference>
<dbReference type="Proteomes" id="UP000051378">
    <property type="component" value="Unassembled WGS sequence"/>
</dbReference>
<evidence type="ECO:0000313" key="4">
    <source>
        <dbReference type="Proteomes" id="UP000051378"/>
    </source>
</evidence>
<dbReference type="InterPro" id="IPR035439">
    <property type="entry name" value="UPF0145_dom_sf"/>
</dbReference>
<name>A0A0R2DW04_9LACO</name>
<evidence type="ECO:0000256" key="2">
    <source>
        <dbReference type="HAMAP-Rule" id="MF_00338"/>
    </source>
</evidence>
<dbReference type="AlphaFoldDB" id="A0A0R2DW04"/>
<comment type="similarity">
    <text evidence="1 2">Belongs to the UPF0145 family.</text>
</comment>
<dbReference type="PANTHER" id="PTHR34068:SF1">
    <property type="entry name" value="UPF0145 PROTEIN YBJQ"/>
    <property type="match status" value="1"/>
</dbReference>
<dbReference type="Gene3D" id="3.30.110.70">
    <property type="entry name" value="Hypothetical protein apc22750. Chain B"/>
    <property type="match status" value="1"/>
</dbReference>
<dbReference type="PATRIC" id="fig|1423744.4.peg.1114"/>
<sequence length="106" mass="11704">MMIVTTTNQIEGKQITEYCDIVFGEAVAGVNMFRDIGASFRNVFGGRSRGYENEMMQARTEVIEEMKQRAAAVGATDIVGVKFDYDLANEMLMVMCSGTAVVTEDK</sequence>
<proteinExistence type="inferred from homology"/>
<comment type="caution">
    <text evidence="3">The sequence shown here is derived from an EMBL/GenBank/DDBJ whole genome shotgun (WGS) entry which is preliminary data.</text>
</comment>
<dbReference type="PANTHER" id="PTHR34068">
    <property type="entry name" value="UPF0145 PROTEIN YBJQ"/>
    <property type="match status" value="1"/>
</dbReference>
<dbReference type="STRING" id="1423744.FC86_GL001086"/>